<reference evidence="2" key="2">
    <citation type="journal article" date="2024" name="Plant">
        <title>Genomic evolution and insights into agronomic trait innovations of Sesamum species.</title>
        <authorList>
            <person name="Miao H."/>
            <person name="Wang L."/>
            <person name="Qu L."/>
            <person name="Liu H."/>
            <person name="Sun Y."/>
            <person name="Le M."/>
            <person name="Wang Q."/>
            <person name="Wei S."/>
            <person name="Zheng Y."/>
            <person name="Lin W."/>
            <person name="Duan Y."/>
            <person name="Cao H."/>
            <person name="Xiong S."/>
            <person name="Wang X."/>
            <person name="Wei L."/>
            <person name="Li C."/>
            <person name="Ma Q."/>
            <person name="Ju M."/>
            <person name="Zhao R."/>
            <person name="Li G."/>
            <person name="Mu C."/>
            <person name="Tian Q."/>
            <person name="Mei H."/>
            <person name="Zhang T."/>
            <person name="Gao T."/>
            <person name="Zhang H."/>
        </authorList>
    </citation>
    <scope>NUCLEOTIDE SEQUENCE</scope>
    <source>
        <strain evidence="2">G02</strain>
    </source>
</reference>
<evidence type="ECO:0000256" key="1">
    <source>
        <dbReference type="SAM" id="MobiDB-lite"/>
    </source>
</evidence>
<proteinExistence type="predicted"/>
<dbReference type="EMBL" id="JACGWJ010000449">
    <property type="protein sequence ID" value="KAL0292254.1"/>
    <property type="molecule type" value="Genomic_DNA"/>
</dbReference>
<dbReference type="AlphaFoldDB" id="A0AAW2JCP0"/>
<evidence type="ECO:0000313" key="2">
    <source>
        <dbReference type="EMBL" id="KAL0292254.1"/>
    </source>
</evidence>
<comment type="caution">
    <text evidence="2">The sequence shown here is derived from an EMBL/GenBank/DDBJ whole genome shotgun (WGS) entry which is preliminary data.</text>
</comment>
<reference evidence="2" key="1">
    <citation type="submission" date="2020-06" db="EMBL/GenBank/DDBJ databases">
        <authorList>
            <person name="Li T."/>
            <person name="Hu X."/>
            <person name="Zhang T."/>
            <person name="Song X."/>
            <person name="Zhang H."/>
            <person name="Dai N."/>
            <person name="Sheng W."/>
            <person name="Hou X."/>
            <person name="Wei L."/>
        </authorList>
    </citation>
    <scope>NUCLEOTIDE SEQUENCE</scope>
    <source>
        <strain evidence="2">G02</strain>
        <tissue evidence="2">Leaf</tissue>
    </source>
</reference>
<gene>
    <name evidence="2" type="ORF">Sradi_6997500</name>
</gene>
<organism evidence="2">
    <name type="scientific">Sesamum radiatum</name>
    <name type="common">Black benniseed</name>
    <dbReference type="NCBI Taxonomy" id="300843"/>
    <lineage>
        <taxon>Eukaryota</taxon>
        <taxon>Viridiplantae</taxon>
        <taxon>Streptophyta</taxon>
        <taxon>Embryophyta</taxon>
        <taxon>Tracheophyta</taxon>
        <taxon>Spermatophyta</taxon>
        <taxon>Magnoliopsida</taxon>
        <taxon>eudicotyledons</taxon>
        <taxon>Gunneridae</taxon>
        <taxon>Pentapetalae</taxon>
        <taxon>asterids</taxon>
        <taxon>lamiids</taxon>
        <taxon>Lamiales</taxon>
        <taxon>Pedaliaceae</taxon>
        <taxon>Sesamum</taxon>
    </lineage>
</organism>
<sequence>MSVTAAQKGNSEDIKGPPFPLLSRSNDGFHAAQRFRLGVLGPLPLDTPSTASRPGLVRLVKETFLDPEV</sequence>
<name>A0AAW2JCP0_SESRA</name>
<protein>
    <submittedName>
        <fullName evidence="2">Uncharacterized protein</fullName>
    </submittedName>
</protein>
<accession>A0AAW2JCP0</accession>
<feature type="region of interest" description="Disordered" evidence="1">
    <location>
        <begin position="1"/>
        <end position="23"/>
    </location>
</feature>